<feature type="domain" description="Response regulatory" evidence="2">
    <location>
        <begin position="37"/>
        <end position="172"/>
    </location>
</feature>
<feature type="modified residue" description="4-aspartylphosphate" evidence="1">
    <location>
        <position position="92"/>
    </location>
</feature>
<dbReference type="GO" id="GO:0000160">
    <property type="term" value="P:phosphorelay signal transduction system"/>
    <property type="evidence" value="ECO:0007669"/>
    <property type="project" value="InterPro"/>
</dbReference>
<dbReference type="Gene3D" id="3.40.50.2300">
    <property type="match status" value="1"/>
</dbReference>
<evidence type="ECO:0000256" key="1">
    <source>
        <dbReference type="PROSITE-ProRule" id="PRU00169"/>
    </source>
</evidence>
<dbReference type="EMBL" id="JADEXN010000087">
    <property type="protein sequence ID" value="MBE9040471.1"/>
    <property type="molecule type" value="Genomic_DNA"/>
</dbReference>
<dbReference type="SUPFAM" id="SSF52172">
    <property type="entry name" value="CheY-like"/>
    <property type="match status" value="1"/>
</dbReference>
<dbReference type="PROSITE" id="PS50110">
    <property type="entry name" value="RESPONSE_REGULATORY"/>
    <property type="match status" value="1"/>
</dbReference>
<evidence type="ECO:0000313" key="4">
    <source>
        <dbReference type="Proteomes" id="UP000621799"/>
    </source>
</evidence>
<dbReference type="SMART" id="SM00448">
    <property type="entry name" value="REC"/>
    <property type="match status" value="1"/>
</dbReference>
<evidence type="ECO:0000259" key="2">
    <source>
        <dbReference type="PROSITE" id="PS50110"/>
    </source>
</evidence>
<dbReference type="RefSeq" id="WP_264320717.1">
    <property type="nucleotide sequence ID" value="NZ_JADEXN010000087.1"/>
</dbReference>
<keyword evidence="4" id="KW-1185">Reference proteome</keyword>
<dbReference type="InterPro" id="IPR001789">
    <property type="entry name" value="Sig_transdc_resp-reg_receiver"/>
</dbReference>
<evidence type="ECO:0000313" key="3">
    <source>
        <dbReference type="EMBL" id="MBE9040471.1"/>
    </source>
</evidence>
<dbReference type="InterPro" id="IPR011006">
    <property type="entry name" value="CheY-like_superfamily"/>
</dbReference>
<gene>
    <name evidence="3" type="ORF">IQ235_06665</name>
</gene>
<dbReference type="Proteomes" id="UP000621799">
    <property type="component" value="Unassembled WGS sequence"/>
</dbReference>
<comment type="caution">
    <text evidence="3">The sequence shown here is derived from an EMBL/GenBank/DDBJ whole genome shotgun (WGS) entry which is preliminary data.</text>
</comment>
<dbReference type="AlphaFoldDB" id="A0A928VY98"/>
<organism evidence="3 4">
    <name type="scientific">Zarconia navalis LEGE 11467</name>
    <dbReference type="NCBI Taxonomy" id="1828826"/>
    <lineage>
        <taxon>Bacteria</taxon>
        <taxon>Bacillati</taxon>
        <taxon>Cyanobacteriota</taxon>
        <taxon>Cyanophyceae</taxon>
        <taxon>Oscillatoriophycideae</taxon>
        <taxon>Oscillatoriales</taxon>
        <taxon>Oscillatoriales incertae sedis</taxon>
        <taxon>Zarconia</taxon>
        <taxon>Zarconia navalis</taxon>
    </lineage>
</organism>
<keyword evidence="1" id="KW-0597">Phosphoprotein</keyword>
<accession>A0A928VY98</accession>
<protein>
    <submittedName>
        <fullName evidence="3">Response regulator</fullName>
    </submittedName>
</protein>
<dbReference type="Pfam" id="PF00072">
    <property type="entry name" value="Response_reg"/>
    <property type="match status" value="1"/>
</dbReference>
<proteinExistence type="predicted"/>
<sequence length="172" mass="19835">MEASPSDNLNREDDRLLFAEETEDRAAIQDYHERPWKVLIVDDEEEVHKITKLALKELTFENKPLRFLSAYSGKEAKQLIEAHPDMAIVLLDVVMETENSGLDVVEYIRNVLGNQMVRIILRTGQPGRLQENLIVLKYDINDYRTKTELTVQKLFTTVVTSLRTFSVLIGMI</sequence>
<name>A0A928VY98_9CYAN</name>
<reference evidence="3" key="1">
    <citation type="submission" date="2020-10" db="EMBL/GenBank/DDBJ databases">
        <authorList>
            <person name="Castelo-Branco R."/>
            <person name="Eusebio N."/>
            <person name="Adriana R."/>
            <person name="Vieira A."/>
            <person name="Brugerolle De Fraissinette N."/>
            <person name="Rezende De Castro R."/>
            <person name="Schneider M.P."/>
            <person name="Vasconcelos V."/>
            <person name="Leao P.N."/>
        </authorList>
    </citation>
    <scope>NUCLEOTIDE SEQUENCE</scope>
    <source>
        <strain evidence="3">LEGE 11467</strain>
    </source>
</reference>